<dbReference type="PANTHER" id="PTHR40063">
    <property type="entry name" value="MEMBRANE PROTEIN-RELATED"/>
    <property type="match status" value="1"/>
</dbReference>
<dbReference type="EMBL" id="CP003355">
    <property type="protein sequence ID" value="AHD06971.1"/>
    <property type="molecule type" value="Genomic_DNA"/>
</dbReference>
<protein>
    <submittedName>
        <fullName evidence="2">Uncharacterized protein</fullName>
    </submittedName>
</protein>
<proteinExistence type="predicted"/>
<evidence type="ECO:0000313" key="2">
    <source>
        <dbReference type="EMBL" id="AHD06971.1"/>
    </source>
</evidence>
<feature type="transmembrane region" description="Helical" evidence="1">
    <location>
        <begin position="78"/>
        <end position="96"/>
    </location>
</feature>
<dbReference type="AlphaFoldDB" id="V9W7G7"/>
<organism evidence="2 3">
    <name type="scientific">Paenibacillus larvae subsp. larvae DSM 25430</name>
    <dbReference type="NCBI Taxonomy" id="697284"/>
    <lineage>
        <taxon>Bacteria</taxon>
        <taxon>Bacillati</taxon>
        <taxon>Bacillota</taxon>
        <taxon>Bacilli</taxon>
        <taxon>Bacillales</taxon>
        <taxon>Paenibacillaceae</taxon>
        <taxon>Paenibacillus</taxon>
    </lineage>
</organism>
<dbReference type="HOGENOM" id="CLU_1957388_0_0_9"/>
<dbReference type="PANTHER" id="PTHR40063:SF1">
    <property type="entry name" value="MEMBRANE PROTEIN"/>
    <property type="match status" value="1"/>
</dbReference>
<keyword evidence="1" id="KW-1133">Transmembrane helix</keyword>
<dbReference type="KEGG" id="plv:ERIC2_c32230"/>
<keyword evidence="1" id="KW-0472">Membrane</keyword>
<evidence type="ECO:0000256" key="1">
    <source>
        <dbReference type="SAM" id="Phobius"/>
    </source>
</evidence>
<name>V9W7G7_9BACL</name>
<evidence type="ECO:0000313" key="3">
    <source>
        <dbReference type="Proteomes" id="UP000029431"/>
    </source>
</evidence>
<keyword evidence="1" id="KW-0812">Transmembrane</keyword>
<accession>V9W7G7</accession>
<dbReference type="Proteomes" id="UP000029431">
    <property type="component" value="Chromosome"/>
</dbReference>
<reference evidence="2 3" key="1">
    <citation type="journal article" date="2014" name="PLoS ONE">
        <title>How to Kill the Honey Bee Larva: Genomic Potential and Virulence Mechanisms of Paenibacillus larvae.</title>
        <authorList>
            <person name="Djukic M."/>
            <person name="Brzuszkiewicz E."/>
            <person name="Funfhaus A."/>
            <person name="Voss J."/>
            <person name="Gollnow K."/>
            <person name="Poppinga L."/>
            <person name="Liesegang H."/>
            <person name="Garcia-Gonzalez E."/>
            <person name="Genersch E."/>
            <person name="Daniel R."/>
        </authorList>
    </citation>
    <scope>NUCLEOTIDE SEQUENCE [LARGE SCALE GENOMIC DNA]</scope>
    <source>
        <strain evidence="2 3">DSM 25430</strain>
    </source>
</reference>
<sequence>MKIFTISLYSKINLNAYKFHIACPYAACYNQIELINSIIFYSINIIIIDQKIIHYSFFGQGFTRASIYTRRAFKKMDILVGTLLVLYLFSLFSSKAPNGMKAMGALASAAVASFLVEAFHRYEGGFII</sequence>
<keyword evidence="3" id="KW-1185">Reference proteome</keyword>
<dbReference type="eggNOG" id="COG1299">
    <property type="taxonomic scope" value="Bacteria"/>
</dbReference>
<gene>
    <name evidence="2" type="ORF">ERIC2_c32230</name>
</gene>
<dbReference type="PATRIC" id="fig|697284.3.peg.3052"/>